<dbReference type="PROSITE" id="PS50190">
    <property type="entry name" value="SEC7"/>
    <property type="match status" value="1"/>
</dbReference>
<feature type="region of interest" description="Disordered" evidence="6">
    <location>
        <begin position="405"/>
        <end position="447"/>
    </location>
</feature>
<dbReference type="InterPro" id="IPR000904">
    <property type="entry name" value="Sec7_dom"/>
</dbReference>
<dbReference type="SUPFAM" id="SSF48425">
    <property type="entry name" value="Sec7 domain"/>
    <property type="match status" value="1"/>
</dbReference>
<dbReference type="EMBL" id="JAODUP010000081">
    <property type="protein sequence ID" value="KAK2163340.1"/>
    <property type="molecule type" value="Genomic_DNA"/>
</dbReference>
<evidence type="ECO:0000313" key="8">
    <source>
        <dbReference type="EMBL" id="KAK2163340.1"/>
    </source>
</evidence>
<keyword evidence="3" id="KW-0963">Cytoplasm</keyword>
<dbReference type="PANTHER" id="PTHR10663">
    <property type="entry name" value="GUANYL-NUCLEOTIDE EXCHANGE FACTOR"/>
    <property type="match status" value="1"/>
</dbReference>
<organism evidence="8 9">
    <name type="scientific">Paralvinella palmiformis</name>
    <dbReference type="NCBI Taxonomy" id="53620"/>
    <lineage>
        <taxon>Eukaryota</taxon>
        <taxon>Metazoa</taxon>
        <taxon>Spiralia</taxon>
        <taxon>Lophotrochozoa</taxon>
        <taxon>Annelida</taxon>
        <taxon>Polychaeta</taxon>
        <taxon>Sedentaria</taxon>
        <taxon>Canalipalpata</taxon>
        <taxon>Terebellida</taxon>
        <taxon>Terebelliformia</taxon>
        <taxon>Alvinellidae</taxon>
        <taxon>Paralvinella</taxon>
    </lineage>
</organism>
<feature type="compositionally biased region" description="Polar residues" evidence="6">
    <location>
        <begin position="77"/>
        <end position="86"/>
    </location>
</feature>
<reference evidence="8" key="1">
    <citation type="journal article" date="2023" name="Mol. Biol. Evol.">
        <title>Third-Generation Sequencing Reveals the Adaptive Role of the Epigenome in Three Deep-Sea Polychaetes.</title>
        <authorList>
            <person name="Perez M."/>
            <person name="Aroh O."/>
            <person name="Sun Y."/>
            <person name="Lan Y."/>
            <person name="Juniper S.K."/>
            <person name="Young C.R."/>
            <person name="Angers B."/>
            <person name="Qian P.Y."/>
        </authorList>
    </citation>
    <scope>NUCLEOTIDE SEQUENCE</scope>
    <source>
        <strain evidence="8">P08H-3</strain>
    </source>
</reference>
<dbReference type="PANTHER" id="PTHR10663:SF342">
    <property type="entry name" value="FI21420P1"/>
    <property type="match status" value="1"/>
</dbReference>
<feature type="domain" description="SEC7" evidence="7">
    <location>
        <begin position="560"/>
        <end position="742"/>
    </location>
</feature>
<dbReference type="SUPFAM" id="SSF50729">
    <property type="entry name" value="PH domain-like"/>
    <property type="match status" value="1"/>
</dbReference>
<feature type="region of interest" description="Disordered" evidence="6">
    <location>
        <begin position="77"/>
        <end position="109"/>
    </location>
</feature>
<keyword evidence="9" id="KW-1185">Reference proteome</keyword>
<feature type="region of interest" description="Disordered" evidence="6">
    <location>
        <begin position="361"/>
        <end position="380"/>
    </location>
</feature>
<evidence type="ECO:0000259" key="7">
    <source>
        <dbReference type="PROSITE" id="PS50190"/>
    </source>
</evidence>
<dbReference type="Gene3D" id="1.10.1000.11">
    <property type="entry name" value="Arf Nucleotide-binding Site Opener,domain 2"/>
    <property type="match status" value="1"/>
</dbReference>
<dbReference type="SMART" id="SM00222">
    <property type="entry name" value="Sec7"/>
    <property type="match status" value="1"/>
</dbReference>
<feature type="compositionally biased region" description="Polar residues" evidence="6">
    <location>
        <begin position="308"/>
        <end position="333"/>
    </location>
</feature>
<dbReference type="FunFam" id="1.10.220.20:FF:000001">
    <property type="entry name" value="IQ motif and SEC7 domain-containing protein 1"/>
    <property type="match status" value="1"/>
</dbReference>
<comment type="similarity">
    <text evidence="2">Belongs to the BRAG family.</text>
</comment>
<feature type="region of interest" description="Disordered" evidence="6">
    <location>
        <begin position="305"/>
        <end position="340"/>
    </location>
</feature>
<feature type="compositionally biased region" description="Low complexity" evidence="6">
    <location>
        <begin position="525"/>
        <end position="540"/>
    </location>
</feature>
<proteinExistence type="inferred from homology"/>
<comment type="subcellular location">
    <subcellularLocation>
        <location evidence="1">Cytoplasm</location>
    </subcellularLocation>
</comment>
<dbReference type="InterPro" id="IPR001849">
    <property type="entry name" value="PH_domain"/>
</dbReference>
<dbReference type="GO" id="GO:0005085">
    <property type="term" value="F:guanyl-nucleotide exchange factor activity"/>
    <property type="evidence" value="ECO:0007669"/>
    <property type="project" value="InterPro"/>
</dbReference>
<keyword evidence="5" id="KW-0175">Coiled coil</keyword>
<dbReference type="InterPro" id="IPR033742">
    <property type="entry name" value="IQSEC_PH"/>
</dbReference>
<protein>
    <recommendedName>
        <fullName evidence="7">SEC7 domain-containing protein</fullName>
    </recommendedName>
</protein>
<dbReference type="Gene3D" id="2.30.29.30">
    <property type="entry name" value="Pleckstrin-homology domain (PH domain)/Phosphotyrosine-binding domain (PTB)"/>
    <property type="match status" value="1"/>
</dbReference>
<accession>A0AAD9K2V9</accession>
<dbReference type="InterPro" id="IPR023394">
    <property type="entry name" value="Sec7_C_sf"/>
</dbReference>
<dbReference type="CDD" id="cd13318">
    <property type="entry name" value="PH_IQSEC"/>
    <property type="match status" value="1"/>
</dbReference>
<dbReference type="SMART" id="SM00233">
    <property type="entry name" value="PH"/>
    <property type="match status" value="1"/>
</dbReference>
<dbReference type="InterPro" id="IPR035999">
    <property type="entry name" value="Sec7_dom_sf"/>
</dbReference>
<keyword evidence="4" id="KW-0597">Phosphoprotein</keyword>
<feature type="compositionally biased region" description="Polar residues" evidence="6">
    <location>
        <begin position="366"/>
        <end position="380"/>
    </location>
</feature>
<name>A0AAD9K2V9_9ANNE</name>
<evidence type="ECO:0000256" key="1">
    <source>
        <dbReference type="ARBA" id="ARBA00004496"/>
    </source>
</evidence>
<evidence type="ECO:0000256" key="3">
    <source>
        <dbReference type="ARBA" id="ARBA00022490"/>
    </source>
</evidence>
<dbReference type="AlphaFoldDB" id="A0AAD9K2V9"/>
<dbReference type="Pfam" id="PF16453">
    <property type="entry name" value="IQ_SEC7_PH"/>
    <property type="match status" value="1"/>
</dbReference>
<dbReference type="CDD" id="cd00171">
    <property type="entry name" value="Sec7"/>
    <property type="match status" value="1"/>
</dbReference>
<dbReference type="Pfam" id="PF01369">
    <property type="entry name" value="Sec7"/>
    <property type="match status" value="1"/>
</dbReference>
<dbReference type="Gene3D" id="1.10.220.20">
    <property type="match status" value="1"/>
</dbReference>
<evidence type="ECO:0000313" key="9">
    <source>
        <dbReference type="Proteomes" id="UP001208570"/>
    </source>
</evidence>
<evidence type="ECO:0000256" key="6">
    <source>
        <dbReference type="SAM" id="MobiDB-lite"/>
    </source>
</evidence>
<dbReference type="Proteomes" id="UP001208570">
    <property type="component" value="Unassembled WGS sequence"/>
</dbReference>
<evidence type="ECO:0000256" key="2">
    <source>
        <dbReference type="ARBA" id="ARBA00006248"/>
    </source>
</evidence>
<dbReference type="InterPro" id="IPR011993">
    <property type="entry name" value="PH-like_dom_sf"/>
</dbReference>
<dbReference type="GO" id="GO:0030036">
    <property type="term" value="P:actin cytoskeleton organization"/>
    <property type="evidence" value="ECO:0007669"/>
    <property type="project" value="TreeGrafter"/>
</dbReference>
<evidence type="ECO:0000256" key="4">
    <source>
        <dbReference type="ARBA" id="ARBA00022553"/>
    </source>
</evidence>
<dbReference type="GO" id="GO:0005737">
    <property type="term" value="C:cytoplasm"/>
    <property type="evidence" value="ECO:0007669"/>
    <property type="project" value="UniProtKB-SubCell"/>
</dbReference>
<sequence>MAVVAHAVSPSRLPSDFYRCRQDTASADSIVILIQNLTCIIGTTDGSGAFDSPPPPRQLDGHLINGGPVGFNTTSSFSPSMGTTPAHQRAVGGGGGRSRQRQLKRDEDDKVKRSRAWANAYELSQDLHDKQLEMLERKYGGHLRARRAARVIQQAYRKYRLTKNFDRLRCELEEKRLRRLSEFSRSKTIWTDMFASIEEKESLHSHFFSSAEHTHNYTNQHVSYSDHFQKKTVHVSSAHSTSQTVRVIHKSHSINVIAKDATTPTRDQHSLPRTTRLDLDMILENSRVSRNVPAVSTAVAIPPVADNVTDSETNNNRNSYPELNDSSGSTSPQEALVEPTVDLPSINFEKLLESKETDILNDSFHSDSSQDACHSPHLTQPHYNNVQEVVDNVDDLVEIEQTDTLKAAHHASSSERTNLPQLHIERPPDGSAEQLDPSGGEYGSLSPEDVALYKRIYGNTEVKLRKRKDGTDKHSPEASPIWKRKSAELGTEPCTSSEDLKRMSNISEASEPESSEGRDVQGGFSSSPSSSTCSMSSESSHTYHRTLPAMGESHSQTPPPRLSDRQRKRIYRIGLNLFNKKPEKGIRYLMDNRFLDNRPQTIAKFLISRKGLSKQMIGEYLGNIQKQFNMDVLACFCREIDLAGLQVDVALREYQGYFRMPAFANRYCECNPDQAKKFSNVDTVFLLAFAIIMLNTDLHNKNIKPERKMKLSDFIKNLKGIDGGEDLDPDLLKGIYDRVKQSEFKPGPDHVQQVMKVEQMIVGKKPALALPHRRLVCYCRLYEVIDPNKKEKLGLHQREVFLFNDMLLVSKIFSKKKHNVTYSFRDSFSLCGMVVYLFTTPRYKHGIRLTTNINGKVLFTFNARNEHDQSKFVEDLKEAILEMNEMETLRIEEELQKQKMSQSHKNFNRHSKDSGVVDIELLKPSDPSYNRLSAPECGGIKKSTLSNSLIDLSEGR</sequence>
<feature type="region of interest" description="Disordered" evidence="6">
    <location>
        <begin position="465"/>
        <end position="542"/>
    </location>
</feature>
<comment type="caution">
    <text evidence="8">The sequence shown here is derived from an EMBL/GenBank/DDBJ whole genome shotgun (WGS) entry which is preliminary data.</text>
</comment>
<gene>
    <name evidence="8" type="ORF">LSH36_81g02000</name>
</gene>
<evidence type="ECO:0000256" key="5">
    <source>
        <dbReference type="ARBA" id="ARBA00023054"/>
    </source>
</evidence>
<dbReference type="GO" id="GO:0032012">
    <property type="term" value="P:regulation of ARF protein signal transduction"/>
    <property type="evidence" value="ECO:0007669"/>
    <property type="project" value="InterPro"/>
</dbReference>